<evidence type="ECO:0000256" key="3">
    <source>
        <dbReference type="ARBA" id="ARBA00022448"/>
    </source>
</evidence>
<dbReference type="InterPro" id="IPR013686">
    <property type="entry name" value="Polypept-transport_assoc_ShlB"/>
</dbReference>
<dbReference type="PANTHER" id="PTHR34597:SF1">
    <property type="entry name" value="HEME_HEMOPEXIN TRANSPORTER PROTEIN HUXB"/>
    <property type="match status" value="1"/>
</dbReference>
<keyword evidence="7" id="KW-0472">Membrane</keyword>
<dbReference type="PROSITE" id="PS51779">
    <property type="entry name" value="POTRA"/>
    <property type="match status" value="1"/>
</dbReference>
<feature type="chain" id="PRO_5047253182" evidence="10">
    <location>
        <begin position="27"/>
        <end position="566"/>
    </location>
</feature>
<dbReference type="InterPro" id="IPR051544">
    <property type="entry name" value="TPS_OM_transporter"/>
</dbReference>
<evidence type="ECO:0000256" key="1">
    <source>
        <dbReference type="ARBA" id="ARBA00004442"/>
    </source>
</evidence>
<comment type="similarity">
    <text evidence="2">Belongs to the TPS (TC 1.B.20) family.</text>
</comment>
<dbReference type="Pfam" id="PF08479">
    <property type="entry name" value="POTRA_2"/>
    <property type="match status" value="1"/>
</dbReference>
<evidence type="ECO:0000256" key="7">
    <source>
        <dbReference type="ARBA" id="ARBA00023136"/>
    </source>
</evidence>
<evidence type="ECO:0000256" key="2">
    <source>
        <dbReference type="ARBA" id="ARBA00009055"/>
    </source>
</evidence>
<evidence type="ECO:0000256" key="5">
    <source>
        <dbReference type="ARBA" id="ARBA00022692"/>
    </source>
</evidence>
<feature type="compositionally biased region" description="Basic and acidic residues" evidence="9">
    <location>
        <begin position="34"/>
        <end position="50"/>
    </location>
</feature>
<comment type="caution">
    <text evidence="12">The sequence shown here is derived from an EMBL/GenBank/DDBJ whole genome shotgun (WGS) entry which is preliminary data.</text>
</comment>
<name>A0ABS8XFU7_9BURK</name>
<dbReference type="InterPro" id="IPR034746">
    <property type="entry name" value="POTRA"/>
</dbReference>
<keyword evidence="10" id="KW-0732">Signal</keyword>
<comment type="subcellular location">
    <subcellularLocation>
        <location evidence="1">Cell outer membrane</location>
    </subcellularLocation>
</comment>
<evidence type="ECO:0000256" key="6">
    <source>
        <dbReference type="ARBA" id="ARBA00022927"/>
    </source>
</evidence>
<evidence type="ECO:0000313" key="12">
    <source>
        <dbReference type="EMBL" id="MCE4537867.1"/>
    </source>
</evidence>
<evidence type="ECO:0000259" key="11">
    <source>
        <dbReference type="PROSITE" id="PS51779"/>
    </source>
</evidence>
<keyword evidence="3" id="KW-0813">Transport</keyword>
<keyword evidence="6" id="KW-0653">Protein transport</keyword>
<feature type="signal peptide" evidence="10">
    <location>
        <begin position="1"/>
        <end position="26"/>
    </location>
</feature>
<sequence length="566" mass="60544">MMQAPPSLKPLATAGLLLTLASLAQAQTPPSGEDLLREAEKATSRARRPDLPAPPPPAPSRPAAGVAVVVKRFDVQGARLLDADTLQAVLQPWVGHKSDLASLQRAADALVEAYRRSGYLARAWLPEQEIRDGVVVIRVAEGRLSGLRIDNRGAPRALPEAQLREFMLARQREGEALRTDDVQRAVTLLNEVPGQHVASVLEPGERDGDSRIVLAVTDAPLLSGSALLDNTGARATGRARAAVNLALNGPLAQGDQWTLGTFASQGSKYARGAVSLPLGRDGLRVSLQVSGLHYGYDLNAVRYAGNASTVGSTLNYPVRRSAERNLSLQATLEHKSFANRVAGIELSRKHIDLGTLGLNLDRLDDWGGGGVWIVSGQLAAGRLDLGANAADLASDQLANGPARNGRFARIGATLTRMQRLDERQTLTVSASGQVASKNLDPAEKFQLSGPYAVRAYSVSEPSVDTGALLTLEWKYKLADRWAVAVFHDEAAGWRDEKPNLATLQPNWLHLRGSGAELSWDGPGAVQVRAALAHRHGSNPARNPVTLADADGTRKETRALLSVSKWF</sequence>
<keyword evidence="5" id="KW-0812">Transmembrane</keyword>
<feature type="compositionally biased region" description="Pro residues" evidence="9">
    <location>
        <begin position="51"/>
        <end position="60"/>
    </location>
</feature>
<dbReference type="EMBL" id="JAJTWT010000004">
    <property type="protein sequence ID" value="MCE4537867.1"/>
    <property type="molecule type" value="Genomic_DNA"/>
</dbReference>
<dbReference type="Pfam" id="PF03865">
    <property type="entry name" value="ShlB"/>
    <property type="match status" value="1"/>
</dbReference>
<dbReference type="Gene3D" id="3.10.20.310">
    <property type="entry name" value="membrane protein fhac"/>
    <property type="match status" value="1"/>
</dbReference>
<feature type="domain" description="POTRA" evidence="11">
    <location>
        <begin position="68"/>
        <end position="142"/>
    </location>
</feature>
<evidence type="ECO:0000256" key="4">
    <source>
        <dbReference type="ARBA" id="ARBA00022452"/>
    </source>
</evidence>
<proteinExistence type="inferred from homology"/>
<protein>
    <submittedName>
        <fullName evidence="12">ShlB/FhaC/HecB family hemolysin secretion/activation protein</fullName>
    </submittedName>
</protein>
<dbReference type="InterPro" id="IPR005565">
    <property type="entry name" value="Hemolysn_activator_HlyB_C"/>
</dbReference>
<dbReference type="Gene3D" id="2.40.160.50">
    <property type="entry name" value="membrane protein fhac: a member of the omp85/tpsb transporter family"/>
    <property type="match status" value="1"/>
</dbReference>
<dbReference type="Proteomes" id="UP001201463">
    <property type="component" value="Unassembled WGS sequence"/>
</dbReference>
<keyword evidence="8" id="KW-0998">Cell outer membrane</keyword>
<evidence type="ECO:0000256" key="10">
    <source>
        <dbReference type="SAM" id="SignalP"/>
    </source>
</evidence>
<evidence type="ECO:0000256" key="9">
    <source>
        <dbReference type="SAM" id="MobiDB-lite"/>
    </source>
</evidence>
<reference evidence="12 13" key="1">
    <citation type="submission" date="2021-12" db="EMBL/GenBank/DDBJ databases">
        <title>Genome seq of p7.</title>
        <authorList>
            <person name="Seo T."/>
        </authorList>
    </citation>
    <scope>NUCLEOTIDE SEQUENCE [LARGE SCALE GENOMIC DNA]</scope>
    <source>
        <strain evidence="12 13">P7</strain>
    </source>
</reference>
<organism evidence="12 13">
    <name type="scientific">Pelomonas caseinilytica</name>
    <dbReference type="NCBI Taxonomy" id="2906763"/>
    <lineage>
        <taxon>Bacteria</taxon>
        <taxon>Pseudomonadati</taxon>
        <taxon>Pseudomonadota</taxon>
        <taxon>Betaproteobacteria</taxon>
        <taxon>Burkholderiales</taxon>
        <taxon>Sphaerotilaceae</taxon>
        <taxon>Roseateles</taxon>
    </lineage>
</organism>
<evidence type="ECO:0000313" key="13">
    <source>
        <dbReference type="Proteomes" id="UP001201463"/>
    </source>
</evidence>
<accession>A0ABS8XFU7</accession>
<dbReference type="RefSeq" id="WP_233392130.1">
    <property type="nucleotide sequence ID" value="NZ_JAJTWT010000004.1"/>
</dbReference>
<evidence type="ECO:0000256" key="8">
    <source>
        <dbReference type="ARBA" id="ARBA00023237"/>
    </source>
</evidence>
<gene>
    <name evidence="12" type="ORF">LXT12_11455</name>
</gene>
<dbReference type="PANTHER" id="PTHR34597">
    <property type="entry name" value="SLR1661 PROTEIN"/>
    <property type="match status" value="1"/>
</dbReference>
<keyword evidence="13" id="KW-1185">Reference proteome</keyword>
<keyword evidence="4" id="KW-1134">Transmembrane beta strand</keyword>
<feature type="region of interest" description="Disordered" evidence="9">
    <location>
        <begin position="26"/>
        <end position="63"/>
    </location>
</feature>